<organism evidence="5 6">
    <name type="scientific">Acetobacterium bakii</name>
    <dbReference type="NCBI Taxonomy" id="52689"/>
    <lineage>
        <taxon>Bacteria</taxon>
        <taxon>Bacillati</taxon>
        <taxon>Bacillota</taxon>
        <taxon>Clostridia</taxon>
        <taxon>Eubacteriales</taxon>
        <taxon>Eubacteriaceae</taxon>
        <taxon>Acetobacterium</taxon>
    </lineage>
</organism>
<dbReference type="PANTHER" id="PTHR42939">
    <property type="entry name" value="ABC TRANSPORTER ATP-BINDING PROTEIN ALBC-RELATED"/>
    <property type="match status" value="1"/>
</dbReference>
<dbReference type="EMBL" id="LGYO01000058">
    <property type="protein sequence ID" value="KNZ40484.1"/>
    <property type="molecule type" value="Genomic_DNA"/>
</dbReference>
<dbReference type="GO" id="GO:0005524">
    <property type="term" value="F:ATP binding"/>
    <property type="evidence" value="ECO:0007669"/>
    <property type="project" value="UniProtKB-KW"/>
</dbReference>
<dbReference type="Gene3D" id="3.40.50.300">
    <property type="entry name" value="P-loop containing nucleotide triphosphate hydrolases"/>
    <property type="match status" value="1"/>
</dbReference>
<dbReference type="InterPro" id="IPR003593">
    <property type="entry name" value="AAA+_ATPase"/>
</dbReference>
<keyword evidence="6" id="KW-1185">Reference proteome</keyword>
<dbReference type="Proteomes" id="UP000036873">
    <property type="component" value="Unassembled WGS sequence"/>
</dbReference>
<dbReference type="GO" id="GO:0016887">
    <property type="term" value="F:ATP hydrolysis activity"/>
    <property type="evidence" value="ECO:0007669"/>
    <property type="project" value="InterPro"/>
</dbReference>
<dbReference type="InterPro" id="IPR027417">
    <property type="entry name" value="P-loop_NTPase"/>
</dbReference>
<dbReference type="InterPro" id="IPR003439">
    <property type="entry name" value="ABC_transporter-like_ATP-bd"/>
</dbReference>
<evidence type="ECO:0000313" key="5">
    <source>
        <dbReference type="EMBL" id="KNZ40484.1"/>
    </source>
</evidence>
<evidence type="ECO:0000259" key="4">
    <source>
        <dbReference type="PROSITE" id="PS50893"/>
    </source>
</evidence>
<dbReference type="AlphaFoldDB" id="A0A0L6TW43"/>
<sequence length="240" mass="26983">MLKLQQVSKTYGNKNIKAVDNISFEVNPGEIFGFVGPNGAGKTTTIKMMVSLLKPDTGKIFINGIDNQENILEAKKQFSYVPDNPELFEKIKGLEYLKFMADVYEVPTTERQKLIEKYLDIFEIKEAVNDPIGSYSHGMKQKLALVGALIHNPEVFILDEPMVGLDPKASFELKKIMREHCDQGKSVFFSTHVLDVAEKICDRIAIINKGKIIEVGTMDEIRAKAGSHESLENIFLELTE</sequence>
<dbReference type="RefSeq" id="WP_050741669.1">
    <property type="nucleotide sequence ID" value="NZ_LGYO01000058.1"/>
</dbReference>
<dbReference type="InterPro" id="IPR051782">
    <property type="entry name" value="ABC_Transporter_VariousFunc"/>
</dbReference>
<accession>A0A0L6TW43</accession>
<dbReference type="STRING" id="52689.AKG39_17395"/>
<evidence type="ECO:0000256" key="2">
    <source>
        <dbReference type="ARBA" id="ARBA00022741"/>
    </source>
</evidence>
<keyword evidence="1" id="KW-0813">Transport</keyword>
<proteinExistence type="predicted"/>
<dbReference type="OrthoDB" id="9775135at2"/>
<feature type="domain" description="ABC transporter" evidence="4">
    <location>
        <begin position="2"/>
        <end position="234"/>
    </location>
</feature>
<evidence type="ECO:0000256" key="1">
    <source>
        <dbReference type="ARBA" id="ARBA00022448"/>
    </source>
</evidence>
<dbReference type="Pfam" id="PF00005">
    <property type="entry name" value="ABC_tran"/>
    <property type="match status" value="1"/>
</dbReference>
<evidence type="ECO:0000313" key="6">
    <source>
        <dbReference type="Proteomes" id="UP000036873"/>
    </source>
</evidence>
<keyword evidence="3" id="KW-0067">ATP-binding</keyword>
<gene>
    <name evidence="5" type="ORF">AKG39_17395</name>
</gene>
<dbReference type="PROSITE" id="PS00211">
    <property type="entry name" value="ABC_TRANSPORTER_1"/>
    <property type="match status" value="1"/>
</dbReference>
<dbReference type="SMART" id="SM00382">
    <property type="entry name" value="AAA"/>
    <property type="match status" value="1"/>
</dbReference>
<dbReference type="SUPFAM" id="SSF52540">
    <property type="entry name" value="P-loop containing nucleoside triphosphate hydrolases"/>
    <property type="match status" value="1"/>
</dbReference>
<keyword evidence="2" id="KW-0547">Nucleotide-binding</keyword>
<comment type="caution">
    <text evidence="5">The sequence shown here is derived from an EMBL/GenBank/DDBJ whole genome shotgun (WGS) entry which is preliminary data.</text>
</comment>
<protein>
    <submittedName>
        <fullName evidence="5">3-dehydroquinate dehydratase</fullName>
    </submittedName>
</protein>
<dbReference type="PROSITE" id="PS50893">
    <property type="entry name" value="ABC_TRANSPORTER_2"/>
    <property type="match status" value="1"/>
</dbReference>
<name>A0A0L6TW43_9FIRM</name>
<dbReference type="PANTHER" id="PTHR42939:SF1">
    <property type="entry name" value="ABC TRANSPORTER ATP-BINDING PROTEIN ALBC-RELATED"/>
    <property type="match status" value="1"/>
</dbReference>
<evidence type="ECO:0000256" key="3">
    <source>
        <dbReference type="ARBA" id="ARBA00022840"/>
    </source>
</evidence>
<dbReference type="CDD" id="cd03230">
    <property type="entry name" value="ABC_DR_subfamily_A"/>
    <property type="match status" value="1"/>
</dbReference>
<reference evidence="6" key="1">
    <citation type="submission" date="2015-07" db="EMBL/GenBank/DDBJ databases">
        <title>Draft genome sequence of Acetobacterium bakii DSM 8293, a potential psychrophilic chemical producer through syngas fermentation.</title>
        <authorList>
            <person name="Song Y."/>
            <person name="Hwang S."/>
            <person name="Cho B.-K."/>
        </authorList>
    </citation>
    <scope>NUCLEOTIDE SEQUENCE [LARGE SCALE GENOMIC DNA]</scope>
    <source>
        <strain evidence="6">DSM 8239</strain>
    </source>
</reference>
<dbReference type="InterPro" id="IPR017871">
    <property type="entry name" value="ABC_transporter-like_CS"/>
</dbReference>